<dbReference type="EMBL" id="AFRT01000693">
    <property type="protein sequence ID" value="ELU42874.1"/>
    <property type="molecule type" value="Genomic_DNA"/>
</dbReference>
<dbReference type="HOGENOM" id="CLU_061843_1_0_1"/>
<evidence type="ECO:0000259" key="2">
    <source>
        <dbReference type="PROSITE" id="PS50020"/>
    </source>
</evidence>
<feature type="region of interest" description="Disordered" evidence="1">
    <location>
        <begin position="42"/>
        <end position="111"/>
    </location>
</feature>
<evidence type="ECO:0000313" key="4">
    <source>
        <dbReference type="Proteomes" id="UP000011668"/>
    </source>
</evidence>
<gene>
    <name evidence="3" type="ORF">AG1IA_03096</name>
</gene>
<organism evidence="3 4">
    <name type="scientific">Thanatephorus cucumeris (strain AG1-IA)</name>
    <name type="common">Rice sheath blight fungus</name>
    <name type="synonym">Rhizoctonia solani</name>
    <dbReference type="NCBI Taxonomy" id="983506"/>
    <lineage>
        <taxon>Eukaryota</taxon>
        <taxon>Fungi</taxon>
        <taxon>Dikarya</taxon>
        <taxon>Basidiomycota</taxon>
        <taxon>Agaricomycotina</taxon>
        <taxon>Agaricomycetes</taxon>
        <taxon>Cantharellales</taxon>
        <taxon>Ceratobasidiaceae</taxon>
        <taxon>Rhizoctonia</taxon>
        <taxon>Rhizoctonia solani AG-1</taxon>
    </lineage>
</organism>
<dbReference type="OMA" id="FAATHAI"/>
<comment type="caution">
    <text evidence="3">The sequence shown here is derived from an EMBL/GenBank/DDBJ whole genome shotgun (WGS) entry which is preliminary data.</text>
</comment>
<dbReference type="InterPro" id="IPR036020">
    <property type="entry name" value="WW_dom_sf"/>
</dbReference>
<sequence>MAVATSHGFHNNHSCTLLHIIYHSFNSSWIFDHSLEKIMPASPKDKPLSQTNDVDVPESTKQAEEREDEQVPVSPERGDEKETPSDAAGERENSNKDQDENPPLPDEPVPSQTEWQAIWSPQHNAYYFFNSRTSETTWVNPLDPSATASTASTSAEPTDAQPTSESKPEETSTGEKPPPDLSYLNGIDPELAYLDPTLAVPSGGSKGPVPTFSARFGARDGRFTAMDGRRPEHLSEAARAQRMSSVYYDTEAWEREIAERDAKAKAEAEAGVGDKRKRVTKADIVSLTNCELIACG</sequence>
<evidence type="ECO:0000313" key="3">
    <source>
        <dbReference type="EMBL" id="ELU42874.1"/>
    </source>
</evidence>
<dbReference type="Pfam" id="PF00397">
    <property type="entry name" value="WW"/>
    <property type="match status" value="1"/>
</dbReference>
<feature type="region of interest" description="Disordered" evidence="1">
    <location>
        <begin position="140"/>
        <end position="184"/>
    </location>
</feature>
<dbReference type="Proteomes" id="UP000011668">
    <property type="component" value="Unassembled WGS sequence"/>
</dbReference>
<dbReference type="OrthoDB" id="2444812at2759"/>
<feature type="compositionally biased region" description="Low complexity" evidence="1">
    <location>
        <begin position="145"/>
        <end position="155"/>
    </location>
</feature>
<feature type="compositionally biased region" description="Basic and acidic residues" evidence="1">
    <location>
        <begin position="76"/>
        <end position="99"/>
    </location>
</feature>
<keyword evidence="4" id="KW-1185">Reference proteome</keyword>
<name>L8X2N0_THACA</name>
<accession>L8X2N0</accession>
<dbReference type="Gene3D" id="2.20.70.10">
    <property type="match status" value="1"/>
</dbReference>
<dbReference type="PROSITE" id="PS50020">
    <property type="entry name" value="WW_DOMAIN_2"/>
    <property type="match status" value="1"/>
</dbReference>
<proteinExistence type="predicted"/>
<evidence type="ECO:0000256" key="1">
    <source>
        <dbReference type="SAM" id="MobiDB-lite"/>
    </source>
</evidence>
<dbReference type="SUPFAM" id="SSF51045">
    <property type="entry name" value="WW domain"/>
    <property type="match status" value="1"/>
</dbReference>
<reference evidence="3 4" key="1">
    <citation type="journal article" date="2013" name="Nat. Commun.">
        <title>The evolution and pathogenic mechanisms of the rice sheath blight pathogen.</title>
        <authorList>
            <person name="Zheng A."/>
            <person name="Lin R."/>
            <person name="Xu L."/>
            <person name="Qin P."/>
            <person name="Tang C."/>
            <person name="Ai P."/>
            <person name="Zhang D."/>
            <person name="Liu Y."/>
            <person name="Sun Z."/>
            <person name="Feng H."/>
            <person name="Wang Y."/>
            <person name="Chen Y."/>
            <person name="Liang X."/>
            <person name="Fu R."/>
            <person name="Li Q."/>
            <person name="Zhang J."/>
            <person name="Yu X."/>
            <person name="Xie Z."/>
            <person name="Ding L."/>
            <person name="Guan P."/>
            <person name="Tang J."/>
            <person name="Liang Y."/>
            <person name="Wang S."/>
            <person name="Deng Q."/>
            <person name="Li S."/>
            <person name="Zhu J."/>
            <person name="Wang L."/>
            <person name="Liu H."/>
            <person name="Li P."/>
        </authorList>
    </citation>
    <scope>NUCLEOTIDE SEQUENCE [LARGE SCALE GENOMIC DNA]</scope>
    <source>
        <strain evidence="4">AG-1 IA</strain>
    </source>
</reference>
<dbReference type="SMART" id="SM00456">
    <property type="entry name" value="WW"/>
    <property type="match status" value="1"/>
</dbReference>
<protein>
    <submittedName>
        <fullName evidence="3">WW domain-containing protein</fullName>
    </submittedName>
</protein>
<dbReference type="PROSITE" id="PS01159">
    <property type="entry name" value="WW_DOMAIN_1"/>
    <property type="match status" value="1"/>
</dbReference>
<dbReference type="AlphaFoldDB" id="L8X2N0"/>
<dbReference type="InterPro" id="IPR001202">
    <property type="entry name" value="WW_dom"/>
</dbReference>
<feature type="domain" description="WW" evidence="2">
    <location>
        <begin position="109"/>
        <end position="143"/>
    </location>
</feature>